<evidence type="ECO:0000313" key="3">
    <source>
        <dbReference type="Proteomes" id="UP000240317"/>
    </source>
</evidence>
<comment type="caution">
    <text evidence="2">The sequence shown here is derived from an EMBL/GenBank/DDBJ whole genome shotgun (WGS) entry which is preliminary data.</text>
</comment>
<accession>A0A2T3W9H2</accession>
<dbReference type="Proteomes" id="UP000240317">
    <property type="component" value="Unassembled WGS sequence"/>
</dbReference>
<sequence length="114" mass="11651">MKRSALLLALLGAASLASATPSANAPVTLPSGVVVKDVMPGYLRGNGGSYEGHDNKVLVCHATSAVDNNAYVVISISAAALEAHLAHEHKNAGGGRQHRDALYLGSLSCGYKPS</sequence>
<evidence type="ECO:0000313" key="2">
    <source>
        <dbReference type="EMBL" id="PTA68561.1"/>
    </source>
</evidence>
<name>A0A2T3W9H2_9DEIO</name>
<protein>
    <submittedName>
        <fullName evidence="2">Uncharacterized protein</fullName>
    </submittedName>
</protein>
<gene>
    <name evidence="2" type="ORF">C8263_07130</name>
</gene>
<dbReference type="OrthoDB" id="73449at2"/>
<keyword evidence="1" id="KW-0732">Signal</keyword>
<reference evidence="2 3" key="1">
    <citation type="submission" date="2018-03" db="EMBL/GenBank/DDBJ databases">
        <title>Draft genome of Deinococcus sp. OD32.</title>
        <authorList>
            <person name="Wang X.-P."/>
            <person name="Du Z.-J."/>
        </authorList>
    </citation>
    <scope>NUCLEOTIDE SEQUENCE [LARGE SCALE GENOMIC DNA]</scope>
    <source>
        <strain evidence="2 3">OD32</strain>
    </source>
</reference>
<feature type="signal peptide" evidence="1">
    <location>
        <begin position="1"/>
        <end position="19"/>
    </location>
</feature>
<dbReference type="RefSeq" id="WP_107137435.1">
    <property type="nucleotide sequence ID" value="NZ_PYSV01000005.1"/>
</dbReference>
<dbReference type="EMBL" id="PYSV01000005">
    <property type="protein sequence ID" value="PTA68561.1"/>
    <property type="molecule type" value="Genomic_DNA"/>
</dbReference>
<proteinExistence type="predicted"/>
<feature type="chain" id="PRO_5015774243" evidence="1">
    <location>
        <begin position="20"/>
        <end position="114"/>
    </location>
</feature>
<evidence type="ECO:0000256" key="1">
    <source>
        <dbReference type="SAM" id="SignalP"/>
    </source>
</evidence>
<dbReference type="AlphaFoldDB" id="A0A2T3W9H2"/>
<keyword evidence="3" id="KW-1185">Reference proteome</keyword>
<organism evidence="2 3">
    <name type="scientific">Deinococcus arcticus</name>
    <dbReference type="NCBI Taxonomy" id="2136176"/>
    <lineage>
        <taxon>Bacteria</taxon>
        <taxon>Thermotogati</taxon>
        <taxon>Deinococcota</taxon>
        <taxon>Deinococci</taxon>
        <taxon>Deinococcales</taxon>
        <taxon>Deinococcaceae</taxon>
        <taxon>Deinococcus</taxon>
    </lineage>
</organism>